<gene>
    <name evidence="2" type="ORF">PR003_g32985</name>
</gene>
<name>A0A6A4AZR0_9STRA</name>
<evidence type="ECO:0000313" key="2">
    <source>
        <dbReference type="EMBL" id="KAE9263904.1"/>
    </source>
</evidence>
<evidence type="ECO:0000313" key="3">
    <source>
        <dbReference type="Proteomes" id="UP000434957"/>
    </source>
</evidence>
<reference evidence="2 3" key="1">
    <citation type="submission" date="2018-08" db="EMBL/GenBank/DDBJ databases">
        <title>Genomic investigation of the strawberry pathogen Phytophthora fragariae indicates pathogenicity is determined by transcriptional variation in three key races.</title>
        <authorList>
            <person name="Adams T.M."/>
            <person name="Armitage A.D."/>
            <person name="Sobczyk M.K."/>
            <person name="Bates H.J."/>
            <person name="Dunwell J.M."/>
            <person name="Nellist C.F."/>
            <person name="Harrison R.J."/>
        </authorList>
    </citation>
    <scope>NUCLEOTIDE SEQUENCE [LARGE SCALE GENOMIC DNA]</scope>
    <source>
        <strain evidence="2 3">SCRP333</strain>
    </source>
</reference>
<organism evidence="2 3">
    <name type="scientific">Phytophthora rubi</name>
    <dbReference type="NCBI Taxonomy" id="129364"/>
    <lineage>
        <taxon>Eukaryota</taxon>
        <taxon>Sar</taxon>
        <taxon>Stramenopiles</taxon>
        <taxon>Oomycota</taxon>
        <taxon>Peronosporomycetes</taxon>
        <taxon>Peronosporales</taxon>
        <taxon>Peronosporaceae</taxon>
        <taxon>Phytophthora</taxon>
    </lineage>
</organism>
<comment type="caution">
    <text evidence="2">The sequence shown here is derived from an EMBL/GenBank/DDBJ whole genome shotgun (WGS) entry which is preliminary data.</text>
</comment>
<feature type="non-terminal residue" evidence="2">
    <location>
        <position position="1"/>
    </location>
</feature>
<dbReference type="AlphaFoldDB" id="A0A6A4AZR0"/>
<evidence type="ECO:0000256" key="1">
    <source>
        <dbReference type="SAM" id="MobiDB-lite"/>
    </source>
</evidence>
<dbReference type="Proteomes" id="UP000434957">
    <property type="component" value="Unassembled WGS sequence"/>
</dbReference>
<dbReference type="PANTHER" id="PTHR33492:SF4">
    <property type="entry name" value="OS02G0174300 PROTEIN"/>
    <property type="match status" value="1"/>
</dbReference>
<feature type="region of interest" description="Disordered" evidence="1">
    <location>
        <begin position="17"/>
        <end position="42"/>
    </location>
</feature>
<protein>
    <submittedName>
        <fullName evidence="2">Uncharacterized protein</fullName>
    </submittedName>
</protein>
<proteinExistence type="predicted"/>
<keyword evidence="3" id="KW-1185">Reference proteome</keyword>
<accession>A0A6A4AZR0</accession>
<sequence length="291" mass="33446">DASRPANHNKIFTQPDMEELGSLDLQGEPISPTSLPRSGGVDMTAVQPAQFEKRNWTDESTIALVRAWKKVDSGERRKDEKTTMVNQNIYDEFKAAFPTTKRSKKAAEDKLQALREMFRFISDVNANRIAGSTGKPEWFELSKKEKKELRQRHRMKSPNMSQDVFEGLNTFLGQQPDTEPLEATFNAQPRFQDDVQRSNTPDALFGTPTTETSSTDQGKDPHNTGRKNNKRKRSSKYEDMKEILQERSEALFARTEKLQREEMEERRKEHAERMELMRALVMALSKSAGEM</sequence>
<dbReference type="PANTHER" id="PTHR33492">
    <property type="entry name" value="OSJNBA0043A12.37 PROTEIN-RELATED"/>
    <property type="match status" value="1"/>
</dbReference>
<feature type="region of interest" description="Disordered" evidence="1">
    <location>
        <begin position="189"/>
        <end position="243"/>
    </location>
</feature>
<feature type="compositionally biased region" description="Basic residues" evidence="1">
    <location>
        <begin position="224"/>
        <end position="234"/>
    </location>
</feature>
<feature type="compositionally biased region" description="Polar residues" evidence="1">
    <location>
        <begin position="197"/>
        <end position="216"/>
    </location>
</feature>
<dbReference type="EMBL" id="QXFT01008689">
    <property type="protein sequence ID" value="KAE9263904.1"/>
    <property type="molecule type" value="Genomic_DNA"/>
</dbReference>